<dbReference type="Proteomes" id="UP000294419">
    <property type="component" value="Chromosome"/>
</dbReference>
<keyword evidence="1" id="KW-1133">Transmembrane helix</keyword>
<dbReference type="RefSeq" id="WP_133439850.1">
    <property type="nucleotide sequence ID" value="NZ_CP037954.1"/>
</dbReference>
<dbReference type="OrthoDB" id="883593at2"/>
<evidence type="ECO:0008006" key="4">
    <source>
        <dbReference type="Google" id="ProtNLM"/>
    </source>
</evidence>
<dbReference type="EMBL" id="CP037954">
    <property type="protein sequence ID" value="QBO58417.1"/>
    <property type="molecule type" value="Genomic_DNA"/>
</dbReference>
<dbReference type="KEGG" id="csal:NBC122_01602"/>
<proteinExistence type="predicted"/>
<reference evidence="2 3" key="1">
    <citation type="submission" date="2019-03" db="EMBL/GenBank/DDBJ databases">
        <authorList>
            <person name="Kim H."/>
            <person name="Yu S.-M."/>
        </authorList>
    </citation>
    <scope>NUCLEOTIDE SEQUENCE [LARGE SCALE GENOMIC DNA]</scope>
    <source>
        <strain evidence="2 3">NBC122</strain>
    </source>
</reference>
<organism evidence="2 3">
    <name type="scientific">Chryseobacterium salivictor</name>
    <dbReference type="NCBI Taxonomy" id="2547600"/>
    <lineage>
        <taxon>Bacteria</taxon>
        <taxon>Pseudomonadati</taxon>
        <taxon>Bacteroidota</taxon>
        <taxon>Flavobacteriia</taxon>
        <taxon>Flavobacteriales</taxon>
        <taxon>Weeksellaceae</taxon>
        <taxon>Chryseobacterium group</taxon>
        <taxon>Chryseobacterium</taxon>
    </lineage>
</organism>
<protein>
    <recommendedName>
        <fullName evidence="4">Gram-negative bacterial tonB protein</fullName>
    </recommendedName>
</protein>
<evidence type="ECO:0000313" key="3">
    <source>
        <dbReference type="Proteomes" id="UP000294419"/>
    </source>
</evidence>
<dbReference type="AlphaFoldDB" id="A0A4P6ZFS5"/>
<keyword evidence="1" id="KW-0812">Transmembrane</keyword>
<name>A0A4P6ZFS5_9FLAO</name>
<feature type="transmembrane region" description="Helical" evidence="1">
    <location>
        <begin position="7"/>
        <end position="27"/>
    </location>
</feature>
<evidence type="ECO:0000256" key="1">
    <source>
        <dbReference type="SAM" id="Phobius"/>
    </source>
</evidence>
<keyword evidence="1" id="KW-0472">Membrane</keyword>
<evidence type="ECO:0000313" key="2">
    <source>
        <dbReference type="EMBL" id="QBO58417.1"/>
    </source>
</evidence>
<keyword evidence="3" id="KW-1185">Reference proteome</keyword>
<accession>A0A4P6ZFS5</accession>
<sequence>MRKLNRIVNIILIPSFIISVVISVLIYNGLSKEIGNIKYDANTDNKNFEINGYIYQYYQSGAQYFYGRAAIRSEILDKIKALKSIQNGYVTARFVVNHRGETDRYRLLVVDTNYEKMKISQDDNNLIIKELKSLNNWIPGVIKNKKVDSYSLINFKIQHGKIVDIF</sequence>
<gene>
    <name evidence="2" type="ORF">NBC122_01602</name>
</gene>